<evidence type="ECO:0000313" key="1">
    <source>
        <dbReference type="EMBL" id="EWY88640.1"/>
    </source>
</evidence>
<dbReference type="EMBL" id="JH717844">
    <property type="protein sequence ID" value="EWY88640.1"/>
    <property type="molecule type" value="Genomic_DNA"/>
</dbReference>
<dbReference type="HOGENOM" id="CLU_3359696_0_0_1"/>
<name>W9I5S8_FUSOX</name>
<gene>
    <name evidence="1" type="ORF">FOYG_09742</name>
</gene>
<organism evidence="1 2">
    <name type="scientific">Fusarium oxysporum NRRL 32931</name>
    <dbReference type="NCBI Taxonomy" id="660029"/>
    <lineage>
        <taxon>Eukaryota</taxon>
        <taxon>Fungi</taxon>
        <taxon>Dikarya</taxon>
        <taxon>Ascomycota</taxon>
        <taxon>Pezizomycotina</taxon>
        <taxon>Sordariomycetes</taxon>
        <taxon>Hypocreomycetidae</taxon>
        <taxon>Hypocreales</taxon>
        <taxon>Nectriaceae</taxon>
        <taxon>Fusarium</taxon>
        <taxon>Fusarium oxysporum species complex</taxon>
    </lineage>
</organism>
<protein>
    <submittedName>
        <fullName evidence="1">Uncharacterized protein</fullName>
    </submittedName>
</protein>
<reference evidence="1 2" key="1">
    <citation type="submission" date="2011-06" db="EMBL/GenBank/DDBJ databases">
        <title>The Genome Sequence of Fusarium oxysporum FOSC 3-a.</title>
        <authorList>
            <consortium name="The Broad Institute Genome Sequencing Platform"/>
            <person name="Ma L.-J."/>
            <person name="Gale L.R."/>
            <person name="Schwartz D.C."/>
            <person name="Zhou S."/>
            <person name="Corby-Kistler H."/>
            <person name="Young S.K."/>
            <person name="Zeng Q."/>
            <person name="Gargeya S."/>
            <person name="Fitzgerald M."/>
            <person name="Haas B."/>
            <person name="Abouelleil A."/>
            <person name="Alvarado L."/>
            <person name="Arachchi H.M."/>
            <person name="Berlin A."/>
            <person name="Brown A."/>
            <person name="Chapman S.B."/>
            <person name="Chen Z."/>
            <person name="Dunbar C."/>
            <person name="Freedman E."/>
            <person name="Gearin G."/>
            <person name="Gellesch M."/>
            <person name="Goldberg J."/>
            <person name="Griggs A."/>
            <person name="Gujja S."/>
            <person name="Heiman D."/>
            <person name="Howarth C."/>
            <person name="Larson L."/>
            <person name="Lui A."/>
            <person name="MacDonald P.J.P."/>
            <person name="Mehta T."/>
            <person name="Montmayeur A."/>
            <person name="Murphy C."/>
            <person name="Neiman D."/>
            <person name="Pearson M."/>
            <person name="Priest M."/>
            <person name="Roberts A."/>
            <person name="Saif S."/>
            <person name="Shea T."/>
            <person name="Shenoy N."/>
            <person name="Sisk P."/>
            <person name="Stolte C."/>
            <person name="Sykes S."/>
            <person name="Wortman J."/>
            <person name="Nusbaum C."/>
            <person name="Birren B."/>
        </authorList>
    </citation>
    <scope>NUCLEOTIDE SEQUENCE [LARGE SCALE GENOMIC DNA]</scope>
    <source>
        <strain evidence="2">FOSC 3-a</strain>
    </source>
</reference>
<accession>W9I5S8</accession>
<evidence type="ECO:0000313" key="2">
    <source>
        <dbReference type="Proteomes" id="UP000030753"/>
    </source>
</evidence>
<sequence length="37" mass="4405">MKDHGIINYRYKGFDHYHSGRGRASYVNPELLHFLVI</sequence>
<proteinExistence type="predicted"/>
<dbReference type="AlphaFoldDB" id="W9I5S8"/>
<dbReference type="Proteomes" id="UP000030753">
    <property type="component" value="Unassembled WGS sequence"/>
</dbReference>